<gene>
    <name evidence="1" type="ORF">ACFFLH_13075</name>
</gene>
<accession>A0ABV5ZDI4</accession>
<dbReference type="EMBL" id="JBHLZN010000004">
    <property type="protein sequence ID" value="MFB9887346.1"/>
    <property type="molecule type" value="Genomic_DNA"/>
</dbReference>
<sequence>MKKIQIKLSCKGRDDDLHRLDMYDVPLLLHGFWSMHHAQGGEGKAEFRAKRVVSAKGILKRYLMEKILIKNANKQD</sequence>
<organism evidence="1 2">
    <name type="scientific">Balneatrix alpica</name>
    <dbReference type="NCBI Taxonomy" id="75684"/>
    <lineage>
        <taxon>Bacteria</taxon>
        <taxon>Pseudomonadati</taxon>
        <taxon>Pseudomonadota</taxon>
        <taxon>Gammaproteobacteria</taxon>
        <taxon>Oceanospirillales</taxon>
        <taxon>Balneatrichaceae</taxon>
        <taxon>Balneatrix</taxon>
    </lineage>
</organism>
<reference evidence="1 2" key="1">
    <citation type="submission" date="2024-09" db="EMBL/GenBank/DDBJ databases">
        <authorList>
            <person name="Sun Q."/>
            <person name="Mori K."/>
        </authorList>
    </citation>
    <scope>NUCLEOTIDE SEQUENCE [LARGE SCALE GENOMIC DNA]</scope>
    <source>
        <strain evidence="1 2">ATCC 51285</strain>
    </source>
</reference>
<name>A0ABV5ZDI4_9GAMM</name>
<keyword evidence="2" id="KW-1185">Reference proteome</keyword>
<evidence type="ECO:0000313" key="1">
    <source>
        <dbReference type="EMBL" id="MFB9887346.1"/>
    </source>
</evidence>
<protein>
    <submittedName>
        <fullName evidence="1">Uncharacterized protein</fullName>
    </submittedName>
</protein>
<dbReference type="RefSeq" id="WP_027314085.1">
    <property type="nucleotide sequence ID" value="NZ_JBHLZN010000004.1"/>
</dbReference>
<dbReference type="Proteomes" id="UP001589628">
    <property type="component" value="Unassembled WGS sequence"/>
</dbReference>
<comment type="caution">
    <text evidence="1">The sequence shown here is derived from an EMBL/GenBank/DDBJ whole genome shotgun (WGS) entry which is preliminary data.</text>
</comment>
<evidence type="ECO:0000313" key="2">
    <source>
        <dbReference type="Proteomes" id="UP001589628"/>
    </source>
</evidence>
<proteinExistence type="predicted"/>